<protein>
    <submittedName>
        <fullName evidence="3">Carbamoyl-phosphate synthase L chain, ATP binding domain</fullName>
    </submittedName>
</protein>
<dbReference type="Gene3D" id="3.30.470.20">
    <property type="entry name" value="ATP-grasp fold, B domain"/>
    <property type="match status" value="1"/>
</dbReference>
<dbReference type="InterPro" id="IPR013815">
    <property type="entry name" value="ATP_grasp_subdomain_1"/>
</dbReference>
<evidence type="ECO:0000313" key="3">
    <source>
        <dbReference type="EMBL" id="SMP46590.1"/>
    </source>
</evidence>
<comment type="caution">
    <text evidence="3">The sequence shown here is derived from an EMBL/GenBank/DDBJ whole genome shotgun (WGS) entry which is preliminary data.</text>
</comment>
<feature type="domain" description="ATP-grasp" evidence="2">
    <location>
        <begin position="51"/>
        <end position="233"/>
    </location>
</feature>
<evidence type="ECO:0000256" key="1">
    <source>
        <dbReference type="PROSITE-ProRule" id="PRU00409"/>
    </source>
</evidence>
<dbReference type="InterPro" id="IPR005479">
    <property type="entry name" value="CPAse_ATP-bd"/>
</dbReference>
<organism evidence="3 4">
    <name type="scientific">Neorhodopirellula lusitana</name>
    <dbReference type="NCBI Taxonomy" id="445327"/>
    <lineage>
        <taxon>Bacteria</taxon>
        <taxon>Pseudomonadati</taxon>
        <taxon>Planctomycetota</taxon>
        <taxon>Planctomycetia</taxon>
        <taxon>Pirellulales</taxon>
        <taxon>Pirellulaceae</taxon>
        <taxon>Neorhodopirellula</taxon>
    </lineage>
</organism>
<dbReference type="Gene3D" id="3.30.1490.20">
    <property type="entry name" value="ATP-grasp fold, A domain"/>
    <property type="match status" value="1"/>
</dbReference>
<gene>
    <name evidence="3" type="ORF">SAMN06265222_102147</name>
</gene>
<dbReference type="PROSITE" id="PS50975">
    <property type="entry name" value="ATP_GRASP"/>
    <property type="match status" value="1"/>
</dbReference>
<name>A0ABY1PWR9_9BACT</name>
<keyword evidence="1" id="KW-0067">ATP-binding</keyword>
<dbReference type="Pfam" id="PF02786">
    <property type="entry name" value="CPSase_L_D2"/>
    <property type="match status" value="1"/>
</dbReference>
<dbReference type="InterPro" id="IPR011761">
    <property type="entry name" value="ATP-grasp"/>
</dbReference>
<dbReference type="Proteomes" id="UP001158067">
    <property type="component" value="Unassembled WGS sequence"/>
</dbReference>
<dbReference type="SUPFAM" id="SSF56059">
    <property type="entry name" value="Glutathione synthetase ATP-binding domain-like"/>
    <property type="match status" value="1"/>
</dbReference>
<keyword evidence="4" id="KW-1185">Reference proteome</keyword>
<evidence type="ECO:0000313" key="4">
    <source>
        <dbReference type="Proteomes" id="UP001158067"/>
    </source>
</evidence>
<sequence length="357" mass="39454">MILKNGYDVLFPTHEQVYLFSKYREYFGQHIGLAVPDFDAIGRVQSKAEFAVLMDELQLPTPDSQIAASKFEILEHQQFPCYVKLVHSTASLGVQMVTSTEELRSTIEHFEKTGAWKEGEPIVLQQPGCGRQAVASAVFQHGRLVGLACADVLRTGIGGGAALRVSVSHPLVRVHVEKLGRELNWHGPISVEYFYDSDKQLPQYIEINPRVSETFNAELAGVPICDAVARISVGEHVESLPDAKPGVMTHNGFTVMIADAYNGASRLQLMKRLLDHWTNRGDLGSCESEITRLREDPMSLIPAIAVILRLLISPKSAASLTRSTVDNYSLPHAAALMIDALPNDYMENMVRSESLSR</sequence>
<accession>A0ABY1PWR9</accession>
<reference evidence="3 4" key="1">
    <citation type="submission" date="2017-05" db="EMBL/GenBank/DDBJ databases">
        <authorList>
            <person name="Varghese N."/>
            <person name="Submissions S."/>
        </authorList>
    </citation>
    <scope>NUCLEOTIDE SEQUENCE [LARGE SCALE GENOMIC DNA]</scope>
    <source>
        <strain evidence="3 4">DSM 25457</strain>
    </source>
</reference>
<keyword evidence="1" id="KW-0547">Nucleotide-binding</keyword>
<evidence type="ECO:0000259" key="2">
    <source>
        <dbReference type="PROSITE" id="PS50975"/>
    </source>
</evidence>
<dbReference type="EMBL" id="FXUG01000002">
    <property type="protein sequence ID" value="SMP46590.1"/>
    <property type="molecule type" value="Genomic_DNA"/>
</dbReference>
<proteinExistence type="predicted"/>
<dbReference type="RefSeq" id="WP_283431483.1">
    <property type="nucleotide sequence ID" value="NZ_FXUG01000002.1"/>
</dbReference>